<evidence type="ECO:0000313" key="2">
    <source>
        <dbReference type="Proteomes" id="UP000266118"/>
    </source>
</evidence>
<sequence>MILSNELKDAVSKLSSKEKDKLIFRLLKKDTILTKRLLFELVNGTTVEEERENILKKLASAISQSTRFYYSPGELLMEVRSMSGLITEHVAITKDKYGDSWLNLFMLNKVIEVYNNKILSTNYYSVEKFCISVIARVFKIMLSIIKLHEDFLIEFRVDLEKLGTQIGENQYLMQTAIRHGLDVNWLISGNIPEDIAAIYKQIRQEGFLR</sequence>
<protein>
    <recommendedName>
        <fullName evidence="3">Deoxyuridine 5'-triphosphate nucleotidohydrolase</fullName>
    </recommendedName>
</protein>
<dbReference type="KEGG" id="ark:D6B99_15030"/>
<reference evidence="1 2" key="1">
    <citation type="submission" date="2018-09" db="EMBL/GenBank/DDBJ databases">
        <title>Arachidicoccus sp. nov., a bacterium isolated from soil.</title>
        <authorList>
            <person name="Weon H.-Y."/>
            <person name="Kwon S.-W."/>
            <person name="Lee S.A."/>
        </authorList>
    </citation>
    <scope>NUCLEOTIDE SEQUENCE [LARGE SCALE GENOMIC DNA]</scope>
    <source>
        <strain evidence="1 2">KIS59-12</strain>
    </source>
</reference>
<keyword evidence="2" id="KW-1185">Reference proteome</keyword>
<accession>A0A386HSF6</accession>
<dbReference type="RefSeq" id="WP_119989911.1">
    <property type="nucleotide sequence ID" value="NZ_CP032489.1"/>
</dbReference>
<dbReference type="OrthoDB" id="1432119at2"/>
<evidence type="ECO:0000313" key="1">
    <source>
        <dbReference type="EMBL" id="AYD48805.1"/>
    </source>
</evidence>
<gene>
    <name evidence="1" type="ORF">D6B99_15030</name>
</gene>
<dbReference type="EMBL" id="CP032489">
    <property type="protein sequence ID" value="AYD48805.1"/>
    <property type="molecule type" value="Genomic_DNA"/>
</dbReference>
<evidence type="ECO:0008006" key="3">
    <source>
        <dbReference type="Google" id="ProtNLM"/>
    </source>
</evidence>
<organism evidence="1 2">
    <name type="scientific">Arachidicoccus soli</name>
    <dbReference type="NCBI Taxonomy" id="2341117"/>
    <lineage>
        <taxon>Bacteria</taxon>
        <taxon>Pseudomonadati</taxon>
        <taxon>Bacteroidota</taxon>
        <taxon>Chitinophagia</taxon>
        <taxon>Chitinophagales</taxon>
        <taxon>Chitinophagaceae</taxon>
        <taxon>Arachidicoccus</taxon>
    </lineage>
</organism>
<proteinExistence type="predicted"/>
<dbReference type="AlphaFoldDB" id="A0A386HSF6"/>
<dbReference type="Proteomes" id="UP000266118">
    <property type="component" value="Chromosome"/>
</dbReference>
<name>A0A386HSF6_9BACT</name>